<keyword evidence="1" id="KW-0949">S-adenosyl-L-methionine</keyword>
<dbReference type="Pfam" id="PF04055">
    <property type="entry name" value="Radical_SAM"/>
    <property type="match status" value="1"/>
</dbReference>
<keyword evidence="4" id="KW-0411">Iron-sulfur</keyword>
<name>A0A0F7IFM3_9EURY</name>
<dbReference type="STRING" id="113653.GAH_00712"/>
<dbReference type="PANTHER" id="PTHR11228">
    <property type="entry name" value="RADICAL SAM DOMAIN PROTEIN"/>
    <property type="match status" value="1"/>
</dbReference>
<keyword evidence="2" id="KW-0479">Metal-binding</keyword>
<dbReference type="InterPro" id="IPR013785">
    <property type="entry name" value="Aldolase_TIM"/>
</dbReference>
<dbReference type="HOGENOM" id="CLU_009273_3_0_2"/>
<dbReference type="InterPro" id="IPR023885">
    <property type="entry name" value="4Fe4S-binding_SPASM_dom"/>
</dbReference>
<dbReference type="NCBIfam" id="TIGR04163">
    <property type="entry name" value="rSAM_cobopep"/>
    <property type="match status" value="1"/>
</dbReference>
<dbReference type="RefSeq" id="WP_048094719.1">
    <property type="nucleotide sequence ID" value="NZ_CP011267.1"/>
</dbReference>
<keyword evidence="3" id="KW-0408">Iron</keyword>
<dbReference type="InterPro" id="IPR058240">
    <property type="entry name" value="rSAM_sf"/>
</dbReference>
<evidence type="ECO:0000313" key="7">
    <source>
        <dbReference type="Proteomes" id="UP000034723"/>
    </source>
</evidence>
<dbReference type="GeneID" id="24803294"/>
<dbReference type="InterPro" id="IPR007197">
    <property type="entry name" value="rSAM"/>
</dbReference>
<dbReference type="SUPFAM" id="SSF102114">
    <property type="entry name" value="Radical SAM enzymes"/>
    <property type="match status" value="1"/>
</dbReference>
<dbReference type="SFLD" id="SFLDS00029">
    <property type="entry name" value="Radical_SAM"/>
    <property type="match status" value="1"/>
</dbReference>
<dbReference type="EMBL" id="CP011267">
    <property type="protein sequence ID" value="AKG91953.1"/>
    <property type="molecule type" value="Genomic_DNA"/>
</dbReference>
<dbReference type="InParanoid" id="A0A0F7IFM3"/>
<evidence type="ECO:0000259" key="5">
    <source>
        <dbReference type="PROSITE" id="PS51918"/>
    </source>
</evidence>
<dbReference type="PANTHER" id="PTHR11228:SF7">
    <property type="entry name" value="PQQA PEPTIDE CYCLASE"/>
    <property type="match status" value="1"/>
</dbReference>
<evidence type="ECO:0000256" key="2">
    <source>
        <dbReference type="ARBA" id="ARBA00022723"/>
    </source>
</evidence>
<accession>A0A0F7IFM3</accession>
<evidence type="ECO:0000313" key="6">
    <source>
        <dbReference type="EMBL" id="AKG91953.1"/>
    </source>
</evidence>
<dbReference type="GO" id="GO:0003824">
    <property type="term" value="F:catalytic activity"/>
    <property type="evidence" value="ECO:0007669"/>
    <property type="project" value="InterPro"/>
</dbReference>
<evidence type="ECO:0000256" key="4">
    <source>
        <dbReference type="ARBA" id="ARBA00023014"/>
    </source>
</evidence>
<gene>
    <name evidence="6" type="ORF">GAH_00712</name>
</gene>
<dbReference type="Proteomes" id="UP000034723">
    <property type="component" value="Chromosome"/>
</dbReference>
<dbReference type="CDD" id="cd01335">
    <property type="entry name" value="Radical_SAM"/>
    <property type="match status" value="1"/>
</dbReference>
<dbReference type="SFLD" id="SFLDG01067">
    <property type="entry name" value="SPASM/twitch_domain_containing"/>
    <property type="match status" value="1"/>
</dbReference>
<organism evidence="6 7">
    <name type="scientific">Geoglobus ahangari</name>
    <dbReference type="NCBI Taxonomy" id="113653"/>
    <lineage>
        <taxon>Archaea</taxon>
        <taxon>Methanobacteriati</taxon>
        <taxon>Methanobacteriota</taxon>
        <taxon>Archaeoglobi</taxon>
        <taxon>Archaeoglobales</taxon>
        <taxon>Archaeoglobaceae</taxon>
        <taxon>Geoglobus</taxon>
    </lineage>
</organism>
<dbReference type="Gene3D" id="3.20.20.70">
    <property type="entry name" value="Aldolase class I"/>
    <property type="match status" value="1"/>
</dbReference>
<keyword evidence="7" id="KW-1185">Reference proteome</keyword>
<protein>
    <submittedName>
        <fullName evidence="6">Peptide-modifying radical SAM enzyme CbpB</fullName>
    </submittedName>
</protein>
<dbReference type="OrthoDB" id="5620at2157"/>
<evidence type="ECO:0000256" key="3">
    <source>
        <dbReference type="ARBA" id="ARBA00023004"/>
    </source>
</evidence>
<sequence length="411" mass="47824">MKELEFDGFRVILDPDTNFWAIYERELPENVLRFYEENRSVLEERMRRYRFEVDFNTAYINPTERCNASCEYCYIPPEIRRRGREMSYEALRDILERLESLGVRNVIFHGAEPLLVKGAIFRVMGEFDYRYGIQTNGFLLEEEDVDFLKSMNANVGISFDSPFREVEDFLRGKGHYDKIMQILDWFDGYANLNVITTINKHNYTQLEEMVDLLAGKVRLVLMNPVRGTSEGGRRLRPDPVKAAEHFLRAVERAIWHTKNGRRIVIGDFANILLGIVAPYSRVLQCDISPCGAGRRFISITPEGIFPCGEFIGFEEFGIGLDELELAGEKFFEVRERVVERIEECRDCEYRNICGAPCPAEVYAEKGTMFEKAPFCEFYKAVIEKAFEVIHRGDLEHVVNLRALKRVYEIRA</sequence>
<dbReference type="InterPro" id="IPR026423">
    <property type="entry name" value="rSAM_cobopep"/>
</dbReference>
<dbReference type="NCBIfam" id="TIGR04085">
    <property type="entry name" value="rSAM_more_4Fe4S"/>
    <property type="match status" value="1"/>
</dbReference>
<dbReference type="SFLD" id="SFLDG01386">
    <property type="entry name" value="main_SPASM_domain-containing"/>
    <property type="match status" value="1"/>
</dbReference>
<dbReference type="GO" id="GO:0051536">
    <property type="term" value="F:iron-sulfur cluster binding"/>
    <property type="evidence" value="ECO:0007669"/>
    <property type="project" value="UniProtKB-KW"/>
</dbReference>
<dbReference type="GO" id="GO:0046872">
    <property type="term" value="F:metal ion binding"/>
    <property type="evidence" value="ECO:0007669"/>
    <property type="project" value="UniProtKB-KW"/>
</dbReference>
<evidence type="ECO:0000256" key="1">
    <source>
        <dbReference type="ARBA" id="ARBA00022691"/>
    </source>
</evidence>
<dbReference type="PATRIC" id="fig|113653.22.peg.712"/>
<dbReference type="AlphaFoldDB" id="A0A0F7IFM3"/>
<feature type="domain" description="Radical SAM core" evidence="5">
    <location>
        <begin position="52"/>
        <end position="262"/>
    </location>
</feature>
<proteinExistence type="predicted"/>
<dbReference type="KEGG" id="gah:GAH_00712"/>
<reference evidence="6 7" key="1">
    <citation type="submission" date="2015-04" db="EMBL/GenBank/DDBJ databases">
        <title>The complete genome sequence of the hyperthermophilic, obligate iron-reducing archaeon Geoglobus ahangari strain 234T.</title>
        <authorList>
            <person name="Manzella M.P."/>
            <person name="Holmes D.E."/>
            <person name="Rocheleau J.M."/>
            <person name="Chung A."/>
            <person name="Reguera G."/>
            <person name="Kashefi K."/>
        </authorList>
    </citation>
    <scope>NUCLEOTIDE SEQUENCE [LARGE SCALE GENOMIC DNA]</scope>
    <source>
        <strain evidence="6 7">234</strain>
    </source>
</reference>
<dbReference type="InterPro" id="IPR050377">
    <property type="entry name" value="Radical_SAM_PqqE_MftC-like"/>
</dbReference>
<dbReference type="PROSITE" id="PS51918">
    <property type="entry name" value="RADICAL_SAM"/>
    <property type="match status" value="1"/>
</dbReference>